<dbReference type="eggNOG" id="COG2442">
    <property type="taxonomic scope" value="Bacteria"/>
</dbReference>
<proteinExistence type="predicted"/>
<protein>
    <recommendedName>
        <fullName evidence="3">DUF433 domain-containing protein</fullName>
    </recommendedName>
</protein>
<evidence type="ECO:0008006" key="3">
    <source>
        <dbReference type="Google" id="ProtNLM"/>
    </source>
</evidence>
<dbReference type="KEGG" id="cyp:PCC8801_4543"/>
<dbReference type="Proteomes" id="UP000008204">
    <property type="component" value="Plasmid pP880102"/>
</dbReference>
<keyword evidence="1" id="KW-0614">Plasmid</keyword>
<dbReference type="Gene3D" id="1.10.10.10">
    <property type="entry name" value="Winged helix-like DNA-binding domain superfamily/Winged helix DNA-binding domain"/>
    <property type="match status" value="1"/>
</dbReference>
<dbReference type="OrthoDB" id="466370at2"/>
<geneLocation type="plasmid" evidence="1 2">
    <name>pP880102</name>
</geneLocation>
<dbReference type="AlphaFoldDB" id="B7K6N0"/>
<dbReference type="SUPFAM" id="SSF46689">
    <property type="entry name" value="Homeodomain-like"/>
    <property type="match status" value="1"/>
</dbReference>
<name>B7K6N0_RIPO1</name>
<dbReference type="HOGENOM" id="CLU_146679_2_0_3"/>
<evidence type="ECO:0000313" key="2">
    <source>
        <dbReference type="Proteomes" id="UP000008204"/>
    </source>
</evidence>
<dbReference type="Pfam" id="PF04255">
    <property type="entry name" value="DUF433"/>
    <property type="match status" value="1"/>
</dbReference>
<gene>
    <name evidence="1" type="ordered locus">PCC8801_4543</name>
</gene>
<organism evidence="1 2">
    <name type="scientific">Rippkaea orientalis (strain PCC 8801 / RF-1)</name>
    <name type="common">Cyanothece sp. (strain PCC 8801)</name>
    <dbReference type="NCBI Taxonomy" id="41431"/>
    <lineage>
        <taxon>Bacteria</taxon>
        <taxon>Bacillati</taxon>
        <taxon>Cyanobacteriota</taxon>
        <taxon>Cyanophyceae</taxon>
        <taxon>Oscillatoriophycideae</taxon>
        <taxon>Chroococcales</taxon>
        <taxon>Aphanothecaceae</taxon>
        <taxon>Rippkaea</taxon>
        <taxon>Rippkaea orientalis</taxon>
    </lineage>
</organism>
<dbReference type="InterPro" id="IPR009057">
    <property type="entry name" value="Homeodomain-like_sf"/>
</dbReference>
<dbReference type="InterPro" id="IPR007367">
    <property type="entry name" value="DUF433"/>
</dbReference>
<dbReference type="RefSeq" id="WP_012593102.1">
    <property type="nucleotide sequence ID" value="NC_011723.1"/>
</dbReference>
<reference evidence="2" key="1">
    <citation type="journal article" date="2011" name="MBio">
        <title>Novel metabolic attributes of the genus Cyanothece, comprising a group of unicellular nitrogen-fixing Cyanobacteria.</title>
        <authorList>
            <person name="Bandyopadhyay A."/>
            <person name="Elvitigala T."/>
            <person name="Welsh E."/>
            <person name="Stockel J."/>
            <person name="Liberton M."/>
            <person name="Min H."/>
            <person name="Sherman L.A."/>
            <person name="Pakrasi H.B."/>
        </authorList>
    </citation>
    <scope>NUCLEOTIDE SEQUENCE [LARGE SCALE GENOMIC DNA]</scope>
    <source>
        <strain evidence="2">PCC 8801</strain>
        <plasmid evidence="2">pP880102</plasmid>
    </source>
</reference>
<sequence>MQLEDYFDMSSADDIRVKGTRIGIEHILYQYIHRAQSPEAIAEHFHTLTLEQVYATILYYHANQKAVSAYIADWLAWGQQMREQQKNNPPPFLEKLRQFQAQKDTETESQTVLASL</sequence>
<keyword evidence="2" id="KW-1185">Reference proteome</keyword>
<evidence type="ECO:0000313" key="1">
    <source>
        <dbReference type="EMBL" id="ACK68452.1"/>
    </source>
</evidence>
<accession>B7K6N0</accession>
<dbReference type="EMBL" id="CP001289">
    <property type="protein sequence ID" value="ACK68452.1"/>
    <property type="molecule type" value="Genomic_DNA"/>
</dbReference>
<dbReference type="InterPro" id="IPR036388">
    <property type="entry name" value="WH-like_DNA-bd_sf"/>
</dbReference>